<keyword evidence="2" id="KW-0349">Heme</keyword>
<feature type="transmembrane region" description="Helical" evidence="8">
    <location>
        <begin position="151"/>
        <end position="173"/>
    </location>
</feature>
<keyword evidence="6" id="KW-0408">Iron</keyword>
<reference evidence="9 10" key="1">
    <citation type="submission" date="2020-09" db="EMBL/GenBank/DDBJ databases">
        <title>Flavimobilis rhizosphaerae sp. nov., isolated from rhizosphere soil of Spartina alterniflora.</title>
        <authorList>
            <person name="Hanqin C."/>
        </authorList>
    </citation>
    <scope>NUCLEOTIDE SEQUENCE [LARGE SCALE GENOMIC DNA]</scope>
    <source>
        <strain evidence="9 10">GY 10621</strain>
    </source>
</reference>
<keyword evidence="7 8" id="KW-0472">Membrane</keyword>
<sequence>MAVTGTVFALFVLVHMIGNLKIFMDPEHLNTYAYWLRTAFEPLLPYEGLLWIMRIVLLVCLVAHIAAAVMISSRARASRGTHKRRGMTNLRSFAARNMLVTGTVLLAFIIFHLLDLTLGKAVAPSGYQHIENGQAYAYENVVASFSRWPVAAFYMFALLVLFVHLAHGLWTVVQDLGATGRRTRAVGLFLAGAIPLAILLGNILIPIAVLTGVVK</sequence>
<keyword evidence="4" id="KW-0479">Metal-binding</keyword>
<dbReference type="InterPro" id="IPR034804">
    <property type="entry name" value="SQR/QFR_C/D"/>
</dbReference>
<evidence type="ECO:0000256" key="6">
    <source>
        <dbReference type="ARBA" id="ARBA00023004"/>
    </source>
</evidence>
<evidence type="ECO:0000256" key="4">
    <source>
        <dbReference type="ARBA" id="ARBA00022723"/>
    </source>
</evidence>
<protein>
    <submittedName>
        <fullName evidence="9">Succinate dehydrogenase cytochrome b subunit</fullName>
    </submittedName>
</protein>
<evidence type="ECO:0000256" key="7">
    <source>
        <dbReference type="ARBA" id="ARBA00023136"/>
    </source>
</evidence>
<dbReference type="InterPro" id="IPR011138">
    <property type="entry name" value="Cytochrome_b-558"/>
</dbReference>
<dbReference type="Pfam" id="PF01127">
    <property type="entry name" value="Sdh_cyt"/>
    <property type="match status" value="1"/>
</dbReference>
<feature type="transmembrane region" description="Helical" evidence="8">
    <location>
        <begin position="93"/>
        <end position="114"/>
    </location>
</feature>
<keyword evidence="5 8" id="KW-1133">Transmembrane helix</keyword>
<keyword evidence="10" id="KW-1185">Reference proteome</keyword>
<feature type="transmembrane region" description="Helical" evidence="8">
    <location>
        <begin position="48"/>
        <end position="72"/>
    </location>
</feature>
<gene>
    <name evidence="9" type="ORF">IGS67_07600</name>
</gene>
<comment type="caution">
    <text evidence="9">The sequence shown here is derived from an EMBL/GenBank/DDBJ whole genome shotgun (WGS) entry which is preliminary data.</text>
</comment>
<evidence type="ECO:0000256" key="5">
    <source>
        <dbReference type="ARBA" id="ARBA00022989"/>
    </source>
</evidence>
<keyword evidence="3 8" id="KW-0812">Transmembrane</keyword>
<evidence type="ECO:0000256" key="2">
    <source>
        <dbReference type="ARBA" id="ARBA00022617"/>
    </source>
</evidence>
<evidence type="ECO:0000256" key="3">
    <source>
        <dbReference type="ARBA" id="ARBA00022692"/>
    </source>
</evidence>
<dbReference type="Proteomes" id="UP000642107">
    <property type="component" value="Unassembled WGS sequence"/>
</dbReference>
<proteinExistence type="predicted"/>
<evidence type="ECO:0000256" key="8">
    <source>
        <dbReference type="SAM" id="Phobius"/>
    </source>
</evidence>
<comment type="subcellular location">
    <subcellularLocation>
        <location evidence="1">Membrane</location>
    </subcellularLocation>
</comment>
<dbReference type="Gene3D" id="1.20.1300.10">
    <property type="entry name" value="Fumarate reductase/succinate dehydrogenase, transmembrane subunit"/>
    <property type="match status" value="1"/>
</dbReference>
<organism evidence="9 10">
    <name type="scientific">Flavimobilis rhizosphaerae</name>
    <dbReference type="NCBI Taxonomy" id="2775421"/>
    <lineage>
        <taxon>Bacteria</taxon>
        <taxon>Bacillati</taxon>
        <taxon>Actinomycetota</taxon>
        <taxon>Actinomycetes</taxon>
        <taxon>Micrococcales</taxon>
        <taxon>Jonesiaceae</taxon>
        <taxon>Flavimobilis</taxon>
    </lineage>
</organism>
<dbReference type="EMBL" id="JACZDF010000003">
    <property type="protein sequence ID" value="MBD9699356.1"/>
    <property type="molecule type" value="Genomic_DNA"/>
</dbReference>
<accession>A0ABR9DSH9</accession>
<evidence type="ECO:0000256" key="1">
    <source>
        <dbReference type="ARBA" id="ARBA00004370"/>
    </source>
</evidence>
<name>A0ABR9DSH9_9MICO</name>
<dbReference type="SUPFAM" id="SSF81343">
    <property type="entry name" value="Fumarate reductase respiratory complex transmembrane subunits"/>
    <property type="match status" value="1"/>
</dbReference>
<dbReference type="CDD" id="cd03498">
    <property type="entry name" value="SQR_TypeB_2_TM"/>
    <property type="match status" value="1"/>
</dbReference>
<evidence type="ECO:0000313" key="10">
    <source>
        <dbReference type="Proteomes" id="UP000642107"/>
    </source>
</evidence>
<feature type="transmembrane region" description="Helical" evidence="8">
    <location>
        <begin position="185"/>
        <end position="209"/>
    </location>
</feature>
<dbReference type="InterPro" id="IPR000701">
    <property type="entry name" value="SuccDH_FuR_B_TM-su"/>
</dbReference>
<dbReference type="NCBIfam" id="TIGR02046">
    <property type="entry name" value="sdhC_b558_fam"/>
    <property type="match status" value="1"/>
</dbReference>
<evidence type="ECO:0000313" key="9">
    <source>
        <dbReference type="EMBL" id="MBD9699356.1"/>
    </source>
</evidence>